<proteinExistence type="predicted"/>
<reference evidence="1 2" key="1">
    <citation type="submission" date="2020-03" db="EMBL/GenBank/DDBJ databases">
        <title>Is there a link between lipid content and antibiotic production in Streptomyces?</title>
        <authorList>
            <person name="David M."/>
            <person name="Lejeune C."/>
            <person name="Abreu S."/>
            <person name="Thibessard A."/>
            <person name="Leblond P."/>
            <person name="Chaminade P."/>
            <person name="Virolle M.-J."/>
        </authorList>
    </citation>
    <scope>NUCLEOTIDE SEQUENCE [LARGE SCALE GENOMIC DNA]</scope>
    <source>
        <strain evidence="1 2">DSM 41481</strain>
    </source>
</reference>
<evidence type="ECO:0000313" key="2">
    <source>
        <dbReference type="Proteomes" id="UP000502504"/>
    </source>
</evidence>
<dbReference type="Proteomes" id="UP000502504">
    <property type="component" value="Chromosome"/>
</dbReference>
<dbReference type="RefSeq" id="WP_078636592.1">
    <property type="nucleotide sequence ID" value="NZ_CM007717.1"/>
</dbReference>
<protein>
    <submittedName>
        <fullName evidence="1">Uncharacterized protein</fullName>
    </submittedName>
</protein>
<dbReference type="AlphaFoldDB" id="A0AAE6YF53"/>
<sequence length="72" mass="7592">MRPALAGAGVQPTARAWAVTDARILGTSVIGRPITVETSGLQGARGTMYRGRVVWGGTLTRHVLEKASLCFP</sequence>
<name>A0AAE6YF53_STRAT</name>
<accession>A0AAE6YF53</accession>
<gene>
    <name evidence="1" type="ORF">HCX60_36940</name>
</gene>
<organism evidence="1 2">
    <name type="scientific">Streptomyces antibioticus</name>
    <dbReference type="NCBI Taxonomy" id="1890"/>
    <lineage>
        <taxon>Bacteria</taxon>
        <taxon>Bacillati</taxon>
        <taxon>Actinomycetota</taxon>
        <taxon>Actinomycetes</taxon>
        <taxon>Kitasatosporales</taxon>
        <taxon>Streptomycetaceae</taxon>
        <taxon>Streptomyces</taxon>
    </lineage>
</organism>
<dbReference type="EMBL" id="CP050692">
    <property type="protein sequence ID" value="QIT48421.1"/>
    <property type="molecule type" value="Genomic_DNA"/>
</dbReference>
<evidence type="ECO:0000313" key="1">
    <source>
        <dbReference type="EMBL" id="QIT48421.1"/>
    </source>
</evidence>